<keyword evidence="5" id="KW-1185">Reference proteome</keyword>
<feature type="region of interest" description="Disordered" evidence="1">
    <location>
        <begin position="95"/>
        <end position="219"/>
    </location>
</feature>
<protein>
    <submittedName>
        <fullName evidence="4">Uncharacterized protein</fullName>
    </submittedName>
</protein>
<evidence type="ECO:0000256" key="2">
    <source>
        <dbReference type="SAM" id="Phobius"/>
    </source>
</evidence>
<evidence type="ECO:0000313" key="4">
    <source>
        <dbReference type="EMBL" id="MCU4725967.1"/>
    </source>
</evidence>
<dbReference type="EMBL" id="JAOPKD010000002">
    <property type="protein sequence ID" value="MCU4725967.1"/>
    <property type="molecule type" value="Genomic_DNA"/>
</dbReference>
<accession>A0AAE3I9J7</accession>
<dbReference type="RefSeq" id="WP_315907811.1">
    <property type="nucleotide sequence ID" value="NZ_JAOPKC010000002.1"/>
</dbReference>
<dbReference type="Proteomes" id="UP001208186">
    <property type="component" value="Unassembled WGS sequence"/>
</dbReference>
<evidence type="ECO:0000313" key="3">
    <source>
        <dbReference type="EMBL" id="MCU4717041.1"/>
    </source>
</evidence>
<organism evidence="4 6">
    <name type="scientific">Halapricum hydrolyticum</name>
    <dbReference type="NCBI Taxonomy" id="2979991"/>
    <lineage>
        <taxon>Archaea</taxon>
        <taxon>Methanobacteriati</taxon>
        <taxon>Methanobacteriota</taxon>
        <taxon>Stenosarchaea group</taxon>
        <taxon>Halobacteria</taxon>
        <taxon>Halobacteriales</taxon>
        <taxon>Haloarculaceae</taxon>
        <taxon>Halapricum</taxon>
    </lineage>
</organism>
<keyword evidence="2" id="KW-0472">Membrane</keyword>
<evidence type="ECO:0000313" key="5">
    <source>
        <dbReference type="Proteomes" id="UP001208186"/>
    </source>
</evidence>
<dbReference type="Proteomes" id="UP001209746">
    <property type="component" value="Unassembled WGS sequence"/>
</dbReference>
<name>A0AAE3I9J7_9EURY</name>
<keyword evidence="2" id="KW-1133">Transmembrane helix</keyword>
<evidence type="ECO:0000313" key="6">
    <source>
        <dbReference type="Proteomes" id="UP001209746"/>
    </source>
</evidence>
<keyword evidence="2" id="KW-0812">Transmembrane</keyword>
<dbReference type="AlphaFoldDB" id="A0AAE3I9J7"/>
<proteinExistence type="predicted"/>
<reference evidence="4" key="1">
    <citation type="submission" date="2023-02" db="EMBL/GenBank/DDBJ databases">
        <title>Enrichment on poylsaccharides allowed isolation of novel metabolic and taxonomic groups of Haloarchaea.</title>
        <authorList>
            <person name="Sorokin D.Y."/>
            <person name="Elcheninov A.G."/>
            <person name="Khizhniak T.V."/>
            <person name="Kolganova T.V."/>
            <person name="Kublanov I.V."/>
        </authorList>
    </citation>
    <scope>NUCLEOTIDE SEQUENCE</scope>
    <source>
        <strain evidence="3 5">HArc-curdl5-1</strain>
        <strain evidence="4">HArc-curdl7</strain>
    </source>
</reference>
<gene>
    <name evidence="4" type="ORF">OB914_03130</name>
    <name evidence="3" type="ORF">OB916_03055</name>
</gene>
<evidence type="ECO:0000256" key="1">
    <source>
        <dbReference type="SAM" id="MobiDB-lite"/>
    </source>
</evidence>
<feature type="transmembrane region" description="Helical" evidence="2">
    <location>
        <begin position="58"/>
        <end position="85"/>
    </location>
</feature>
<feature type="compositionally biased region" description="Low complexity" evidence="1">
    <location>
        <begin position="187"/>
        <end position="197"/>
    </location>
</feature>
<sequence length="219" mass="22040">MVARSARDVFGYGVRLFGYLLVSVVLGGALIAGGIGTIVTLEPGVLFGSASPGSYAPIAAGGVLAVFGVLVLTAGMFATVFALLADAVAVGLEASSAPAEARSTAERESADDERAEPADTTAEPPIENGEPAAEPGDGVRSDNDPLTGGTEPDDDPLTERGDDPLSGDSGTGDPLTGGSDGGDPFASSTDGSTSTQTSDEETWRREIESKLDDDETTGE</sequence>
<dbReference type="EMBL" id="JAOPKC010000002">
    <property type="protein sequence ID" value="MCU4717041.1"/>
    <property type="molecule type" value="Genomic_DNA"/>
</dbReference>
<feature type="compositionally biased region" description="Basic and acidic residues" evidence="1">
    <location>
        <begin position="201"/>
        <end position="210"/>
    </location>
</feature>
<comment type="caution">
    <text evidence="4">The sequence shown here is derived from an EMBL/GenBank/DDBJ whole genome shotgun (WGS) entry which is preliminary data.</text>
</comment>
<feature type="transmembrane region" description="Helical" evidence="2">
    <location>
        <begin position="12"/>
        <end position="38"/>
    </location>
</feature>